<dbReference type="Pfam" id="PF01370">
    <property type="entry name" value="Epimerase"/>
    <property type="match status" value="1"/>
</dbReference>
<dbReference type="InterPro" id="IPR001509">
    <property type="entry name" value="Epimerase_deHydtase"/>
</dbReference>
<dbReference type="EMBL" id="GCHU01001420">
    <property type="protein sequence ID" value="JAG89447.1"/>
    <property type="molecule type" value="Transcribed_RNA"/>
</dbReference>
<sequence length="320" mass="35348">METGGETVCVTGAGGFLAAWLVKLLLQRGYNVLGTVRDPGDPKNAHLKNLEGAKEGLKLLKADLLDYDSILAAIDGCTGVFHTACPVPSHRVANPEVEMVNPAVKGTSNVLKACSVAKVKRVIMTSSLAAVYENPNRPKDKLIDESCWSDPEYCKETQAWYFLSKTVSEQEAWHYSKESGLDLVTLCPSLILGPMLQPTINASSQILIKLMTGNIDTCENQVRNMIDVRDCAKAHLLAYETPAAGRYLCTAHTSRTKELVDILHRLYPQYNYPKDFVDVDASGLERISNSKIQDMGLEFRKLEETLVDTVECLQKRGILK</sequence>
<evidence type="ECO:0000313" key="3">
    <source>
        <dbReference type="EMBL" id="JAG89447.1"/>
    </source>
</evidence>
<dbReference type="InterPro" id="IPR036291">
    <property type="entry name" value="NAD(P)-bd_dom_sf"/>
</dbReference>
<evidence type="ECO:0000256" key="1">
    <source>
        <dbReference type="ARBA" id="ARBA00023002"/>
    </source>
</evidence>
<dbReference type="PANTHER" id="PTHR10366:SF831">
    <property type="entry name" value="NAD-DEPENDENT EPIMERASE_DEHYDRATASE DOMAIN-CONTAINING PROTEIN"/>
    <property type="match status" value="1"/>
</dbReference>
<dbReference type="AlphaFoldDB" id="A0A0C9S9B3"/>
<name>A0A0C9S9B3_9CONI</name>
<protein>
    <submittedName>
        <fullName evidence="3">TSA: Wollemia nobilis Ref_Wollemi_Transcript_1433_1286 transcribed RNA sequence</fullName>
    </submittedName>
</protein>
<dbReference type="PANTHER" id="PTHR10366">
    <property type="entry name" value="NAD DEPENDENT EPIMERASE/DEHYDRATASE"/>
    <property type="match status" value="1"/>
</dbReference>
<proteinExistence type="predicted"/>
<accession>A0A0C9S9B3</accession>
<organism evidence="3">
    <name type="scientific">Wollemia nobilis</name>
    <dbReference type="NCBI Taxonomy" id="56998"/>
    <lineage>
        <taxon>Eukaryota</taxon>
        <taxon>Viridiplantae</taxon>
        <taxon>Streptophyta</taxon>
        <taxon>Embryophyta</taxon>
        <taxon>Tracheophyta</taxon>
        <taxon>Spermatophyta</taxon>
        <taxon>Pinopsida</taxon>
        <taxon>Pinidae</taxon>
        <taxon>Conifers II</taxon>
        <taxon>Araucariales</taxon>
        <taxon>Araucariaceae</taxon>
        <taxon>Wollemia</taxon>
    </lineage>
</organism>
<dbReference type="Gene3D" id="3.40.50.720">
    <property type="entry name" value="NAD(P)-binding Rossmann-like Domain"/>
    <property type="match status" value="1"/>
</dbReference>
<dbReference type="CDD" id="cd08958">
    <property type="entry name" value="FR_SDR_e"/>
    <property type="match status" value="1"/>
</dbReference>
<reference evidence="3" key="1">
    <citation type="submission" date="2015-02" db="EMBL/GenBank/DDBJ databases">
        <title>A transcriptome of Wollemia nobilis - a relic of Gondwana.</title>
        <authorList>
            <person name="Chia J.Y."/>
            <person name="Leong Y.S."/>
            <person name="Abdul Karim S."/>
            <person name="Wan Azmi N."/>
            <person name="Hercus R."/>
            <person name="Croft L."/>
        </authorList>
    </citation>
    <scope>NUCLEOTIDE SEQUENCE</scope>
    <source>
        <strain evidence="3">MaeBrown</strain>
        <tissue evidence="3">Leaf</tissue>
    </source>
</reference>
<dbReference type="SUPFAM" id="SSF51735">
    <property type="entry name" value="NAD(P)-binding Rossmann-fold domains"/>
    <property type="match status" value="1"/>
</dbReference>
<dbReference type="GO" id="GO:0016616">
    <property type="term" value="F:oxidoreductase activity, acting on the CH-OH group of donors, NAD or NADP as acceptor"/>
    <property type="evidence" value="ECO:0007669"/>
    <property type="project" value="TreeGrafter"/>
</dbReference>
<evidence type="ECO:0000259" key="2">
    <source>
        <dbReference type="Pfam" id="PF01370"/>
    </source>
</evidence>
<dbReference type="InterPro" id="IPR050425">
    <property type="entry name" value="NAD(P)_dehydrat-like"/>
</dbReference>
<keyword evidence="1" id="KW-0560">Oxidoreductase</keyword>
<dbReference type="FunFam" id="3.40.50.720:FF:000219">
    <property type="entry name" value="Cinnamoyl-CoA reductase 1"/>
    <property type="match status" value="1"/>
</dbReference>
<feature type="domain" description="NAD-dependent epimerase/dehydratase" evidence="2">
    <location>
        <begin position="8"/>
        <end position="245"/>
    </location>
</feature>